<evidence type="ECO:0000256" key="5">
    <source>
        <dbReference type="ARBA" id="ARBA00023136"/>
    </source>
</evidence>
<keyword evidence="2 7" id="KW-0813">Transport</keyword>
<comment type="function">
    <text evidence="7">F(1)F(0) ATP synthase produces ATP from ADP in the presence of a proton or sodium gradient. F-type ATPases consist of two structural domains, F(1) containing the extramembraneous catalytic core and F(0) containing the membrane proton channel, linked together by a central stalk and a peripheral stalk. During catalysis, ATP synthesis in the catalytic domain of F(1) is coupled via a rotary mechanism of the central stalk subunits to proton translocation.</text>
</comment>
<keyword evidence="3 7" id="KW-0375">Hydrogen ion transport</keyword>
<dbReference type="Gene3D" id="1.10.520.20">
    <property type="entry name" value="N-terminal domain of the delta subunit of the F1F0-ATP synthase"/>
    <property type="match status" value="1"/>
</dbReference>
<dbReference type="GO" id="GO:0045259">
    <property type="term" value="C:proton-transporting ATP synthase complex"/>
    <property type="evidence" value="ECO:0007669"/>
    <property type="project" value="UniProtKB-KW"/>
</dbReference>
<accession>A0A069SH69</accession>
<organism evidence="8 9">
    <name type="scientific">Phocaeicola vulgatus str. 3975 RP4</name>
    <dbReference type="NCBI Taxonomy" id="1339352"/>
    <lineage>
        <taxon>Bacteria</taxon>
        <taxon>Pseudomonadati</taxon>
        <taxon>Bacteroidota</taxon>
        <taxon>Bacteroidia</taxon>
        <taxon>Bacteroidales</taxon>
        <taxon>Bacteroidaceae</taxon>
        <taxon>Phocaeicola</taxon>
    </lineage>
</organism>
<evidence type="ECO:0000313" key="9">
    <source>
        <dbReference type="Proteomes" id="UP000027661"/>
    </source>
</evidence>
<dbReference type="NCBIfam" id="NF009964">
    <property type="entry name" value="PRK13429.1-3"/>
    <property type="match status" value="1"/>
</dbReference>
<evidence type="ECO:0000256" key="1">
    <source>
        <dbReference type="ARBA" id="ARBA00004370"/>
    </source>
</evidence>
<proteinExistence type="inferred from homology"/>
<sequence length="185" mass="20991">MYIGVISMRYAKALLAYADEKGTEDTVYEEAGILADSFSRIPELRQALDNPVLPAETKLKLICEAAGGGQVSEELKRFVELVLEERREKFLQFMIMSYIDLYRKQKNISVGKITTVCPVAEEVVSRIRALVVEKTHGTVEFKTKIDPKLEGGFIFEIGTYRLDASVANQIKRVKQQFIAKNRRIV</sequence>
<keyword evidence="7" id="KW-1003">Cell membrane</keyword>
<keyword evidence="7" id="KW-0139">CF(1)</keyword>
<dbReference type="GO" id="GO:0005886">
    <property type="term" value="C:plasma membrane"/>
    <property type="evidence" value="ECO:0007669"/>
    <property type="project" value="UniProtKB-SubCell"/>
</dbReference>
<gene>
    <name evidence="7 8" type="primary">atpH</name>
    <name evidence="8" type="ORF">M099_2316</name>
</gene>
<keyword evidence="5 7" id="KW-0472">Membrane</keyword>
<comment type="function">
    <text evidence="7">This protein is part of the stalk that links CF(0) to CF(1). It either transmits conformational changes from CF(0) to CF(1) or is implicated in proton conduction.</text>
</comment>
<evidence type="ECO:0000256" key="6">
    <source>
        <dbReference type="ARBA" id="ARBA00023310"/>
    </source>
</evidence>
<evidence type="ECO:0000256" key="4">
    <source>
        <dbReference type="ARBA" id="ARBA00023065"/>
    </source>
</evidence>
<keyword evidence="4 7" id="KW-0406">Ion transport</keyword>
<comment type="similarity">
    <text evidence="7">Belongs to the ATPase delta chain family.</text>
</comment>
<comment type="subcellular location">
    <subcellularLocation>
        <location evidence="7">Cell membrane</location>
        <topology evidence="7">Peripheral membrane protein</topology>
    </subcellularLocation>
    <subcellularLocation>
        <location evidence="1">Membrane</location>
    </subcellularLocation>
</comment>
<dbReference type="PANTHER" id="PTHR11910">
    <property type="entry name" value="ATP SYNTHASE DELTA CHAIN"/>
    <property type="match status" value="1"/>
</dbReference>
<evidence type="ECO:0000313" key="8">
    <source>
        <dbReference type="EMBL" id="KDS53891.1"/>
    </source>
</evidence>
<dbReference type="GO" id="GO:0046933">
    <property type="term" value="F:proton-transporting ATP synthase activity, rotational mechanism"/>
    <property type="evidence" value="ECO:0007669"/>
    <property type="project" value="UniProtKB-UniRule"/>
</dbReference>
<reference evidence="8 9" key="1">
    <citation type="submission" date="2014-04" db="EMBL/GenBank/DDBJ databases">
        <authorList>
            <person name="Sears C."/>
            <person name="Carroll K."/>
            <person name="Sack B.R."/>
            <person name="Qadri F."/>
            <person name="Myers L.L."/>
            <person name="Chung G.-T."/>
            <person name="Escheverria P."/>
            <person name="Fraser C.M."/>
            <person name="Sadzewicz L."/>
            <person name="Shefchek K.A."/>
            <person name="Tallon L."/>
            <person name="Das S.P."/>
            <person name="Daugherty S."/>
            <person name="Mongodin E.F."/>
        </authorList>
    </citation>
    <scope>NUCLEOTIDE SEQUENCE [LARGE SCALE GENOMIC DNA]</scope>
    <source>
        <strain evidence="8 9">3975 RP4</strain>
    </source>
</reference>
<name>A0A069SH69_PHOVU</name>
<evidence type="ECO:0000256" key="7">
    <source>
        <dbReference type="HAMAP-Rule" id="MF_01416"/>
    </source>
</evidence>
<evidence type="ECO:0000256" key="3">
    <source>
        <dbReference type="ARBA" id="ARBA00022781"/>
    </source>
</evidence>
<dbReference type="Pfam" id="PF00213">
    <property type="entry name" value="OSCP"/>
    <property type="match status" value="1"/>
</dbReference>
<protein>
    <recommendedName>
        <fullName evidence="7">ATP synthase subunit delta</fullName>
    </recommendedName>
    <alternativeName>
        <fullName evidence="7">ATP synthase F(1) sector subunit delta</fullName>
    </alternativeName>
    <alternativeName>
        <fullName evidence="7">F-type ATPase subunit delta</fullName>
        <shortName evidence="7">F-ATPase subunit delta</shortName>
    </alternativeName>
</protein>
<dbReference type="GO" id="GO:0016787">
    <property type="term" value="F:hydrolase activity"/>
    <property type="evidence" value="ECO:0007669"/>
    <property type="project" value="UniProtKB-KW"/>
</dbReference>
<dbReference type="NCBIfam" id="TIGR01145">
    <property type="entry name" value="ATP_synt_delta"/>
    <property type="match status" value="1"/>
</dbReference>
<dbReference type="Proteomes" id="UP000027661">
    <property type="component" value="Unassembled WGS sequence"/>
</dbReference>
<dbReference type="InterPro" id="IPR000711">
    <property type="entry name" value="ATPase_OSCP/dsu"/>
</dbReference>
<dbReference type="HAMAP" id="MF_01416">
    <property type="entry name" value="ATP_synth_delta_bact"/>
    <property type="match status" value="1"/>
</dbReference>
<dbReference type="InterPro" id="IPR026015">
    <property type="entry name" value="ATP_synth_OSCP/delta_N_sf"/>
</dbReference>
<comment type="caution">
    <text evidence="8">The sequence shown here is derived from an EMBL/GenBank/DDBJ whole genome shotgun (WGS) entry which is preliminary data.</text>
</comment>
<keyword evidence="6 7" id="KW-0066">ATP synthesis</keyword>
<dbReference type="AlphaFoldDB" id="A0A069SH69"/>
<evidence type="ECO:0000256" key="2">
    <source>
        <dbReference type="ARBA" id="ARBA00022448"/>
    </source>
</evidence>
<dbReference type="EMBL" id="JNHM01000028">
    <property type="protein sequence ID" value="KDS53891.1"/>
    <property type="molecule type" value="Genomic_DNA"/>
</dbReference>
<dbReference type="RefSeq" id="WP_016270459.1">
    <property type="nucleotide sequence ID" value="NZ_JNHM01000028.1"/>
</dbReference>
<dbReference type="PRINTS" id="PR00125">
    <property type="entry name" value="ATPASEDELTA"/>
</dbReference>
<keyword evidence="8" id="KW-0378">Hydrolase</keyword>
<dbReference type="PATRIC" id="fig|1339352.3.peg.2227"/>
<dbReference type="SUPFAM" id="SSF47928">
    <property type="entry name" value="N-terminal domain of the delta subunit of the F1F0-ATP synthase"/>
    <property type="match status" value="1"/>
</dbReference>